<feature type="transmembrane region" description="Helical" evidence="1">
    <location>
        <begin position="165"/>
        <end position="187"/>
    </location>
</feature>
<dbReference type="EMBL" id="CDSF01000133">
    <property type="protein sequence ID" value="CEP02767.1"/>
    <property type="molecule type" value="Genomic_DNA"/>
</dbReference>
<evidence type="ECO:0000313" key="5">
    <source>
        <dbReference type="Proteomes" id="UP000039324"/>
    </source>
</evidence>
<sequence length="197" mass="20888">MPHRFVVIALCSIAALALQFAGVRAGGGPEGFMDHAQDLVVKHPRETVEVVGILAAISAFGARRVAVAAALYLLNKNAAQRDARGYVASTLARKNDVFTTEGLRSLSSKSTSERLASVWKTLGHHIMHPVNERYYGLYKRVKGKFIRPVFGSSADKVMVYGGPGAALFASKSAAVVLALGVAAYMFLNKPTAPGSAS</sequence>
<feature type="chain" id="PRO_5036293208" evidence="2">
    <location>
        <begin position="26"/>
        <end position="197"/>
    </location>
</feature>
<protein>
    <submittedName>
        <fullName evidence="3">Uncharacterized protein</fullName>
    </submittedName>
</protein>
<proteinExistence type="predicted"/>
<evidence type="ECO:0000313" key="6">
    <source>
        <dbReference type="Proteomes" id="UP000290189"/>
    </source>
</evidence>
<reference evidence="3 5" key="1">
    <citation type="submission" date="2015-02" db="EMBL/GenBank/DDBJ databases">
        <authorList>
            <person name="Chooi Y.-H."/>
        </authorList>
    </citation>
    <scope>NUCLEOTIDE SEQUENCE [LARGE SCALE GENOMIC DNA]</scope>
    <source>
        <strain evidence="3">E3</strain>
    </source>
</reference>
<keyword evidence="1" id="KW-0812">Transmembrane</keyword>
<evidence type="ECO:0000313" key="3">
    <source>
        <dbReference type="EMBL" id="CEP02767.1"/>
    </source>
</evidence>
<keyword evidence="5" id="KW-1185">Reference proteome</keyword>
<feature type="signal peptide" evidence="2">
    <location>
        <begin position="1"/>
        <end position="25"/>
    </location>
</feature>
<dbReference type="AlphaFoldDB" id="A0A0G4J5H7"/>
<organism evidence="3 5">
    <name type="scientific">Plasmodiophora brassicae</name>
    <name type="common">Clubroot disease agent</name>
    <dbReference type="NCBI Taxonomy" id="37360"/>
    <lineage>
        <taxon>Eukaryota</taxon>
        <taxon>Sar</taxon>
        <taxon>Rhizaria</taxon>
        <taxon>Endomyxa</taxon>
        <taxon>Phytomyxea</taxon>
        <taxon>Plasmodiophorida</taxon>
        <taxon>Plasmodiophoridae</taxon>
        <taxon>Plasmodiophora</taxon>
    </lineage>
</organism>
<evidence type="ECO:0000256" key="1">
    <source>
        <dbReference type="SAM" id="Phobius"/>
    </source>
</evidence>
<evidence type="ECO:0000256" key="2">
    <source>
        <dbReference type="SAM" id="SignalP"/>
    </source>
</evidence>
<dbReference type="EMBL" id="OVEO01000003">
    <property type="protein sequence ID" value="SPQ94885.1"/>
    <property type="molecule type" value="Genomic_DNA"/>
</dbReference>
<gene>
    <name evidence="3" type="ORF">PBRA_002735</name>
    <name evidence="4" type="ORF">PLBR_LOCUS2100</name>
</gene>
<geneLocation type="mitochondrion" evidence="4"/>
<reference evidence="4 6" key="2">
    <citation type="submission" date="2018-03" db="EMBL/GenBank/DDBJ databases">
        <authorList>
            <person name="Fogelqvist J."/>
        </authorList>
    </citation>
    <scope>NUCLEOTIDE SEQUENCE [LARGE SCALE GENOMIC DNA]</scope>
</reference>
<accession>A0A0G4J5H7</accession>
<dbReference type="Proteomes" id="UP000039324">
    <property type="component" value="Unassembled WGS sequence"/>
</dbReference>
<keyword evidence="4" id="KW-0496">Mitochondrion</keyword>
<keyword evidence="1" id="KW-0472">Membrane</keyword>
<keyword evidence="2" id="KW-0732">Signal</keyword>
<evidence type="ECO:0000313" key="4">
    <source>
        <dbReference type="EMBL" id="SPQ94885.1"/>
    </source>
</evidence>
<feature type="transmembrane region" description="Helical" evidence="1">
    <location>
        <begin position="49"/>
        <end position="74"/>
    </location>
</feature>
<keyword evidence="1" id="KW-1133">Transmembrane helix</keyword>
<dbReference type="Proteomes" id="UP000290189">
    <property type="component" value="Unassembled WGS sequence"/>
</dbReference>
<name>A0A0G4J5H7_PLABS</name>